<sequence>MVLDSQMGPLIIATATFIGALVGSLTQFFIRRREQSERRNKVRKAIKNEVEAMEWLDREDAFGIGALPKTDIEGLISRQMYEAQAKDIGLLAEEEIEKIVTFYTFLSSTKVLILGYQEEWGSLHDADEKAKRDKIEAHLDNLHEMREELVSELDNRI</sequence>
<evidence type="ECO:0000313" key="4">
    <source>
        <dbReference type="Proteomes" id="UP000199199"/>
    </source>
</evidence>
<keyword evidence="4" id="KW-1185">Reference proteome</keyword>
<accession>A0A1I6RMT1</accession>
<protein>
    <submittedName>
        <fullName evidence="3">Uncharacterized protein</fullName>
    </submittedName>
</protein>
<reference evidence="4" key="1">
    <citation type="submission" date="2016-10" db="EMBL/GenBank/DDBJ databases">
        <authorList>
            <person name="Varghese N."/>
            <person name="Submissions S."/>
        </authorList>
    </citation>
    <scope>NUCLEOTIDE SEQUENCE [LARGE SCALE GENOMIC DNA]</scope>
    <source>
        <strain evidence="4">DSM 22427</strain>
    </source>
</reference>
<evidence type="ECO:0000256" key="1">
    <source>
        <dbReference type="SAM" id="Coils"/>
    </source>
</evidence>
<dbReference type="RefSeq" id="WP_092904044.1">
    <property type="nucleotide sequence ID" value="NZ_FOZS01000002.1"/>
</dbReference>
<gene>
    <name evidence="3" type="ORF">SAMN04488556_1919</name>
</gene>
<dbReference type="AlphaFoldDB" id="A0A1I6RMT1"/>
<keyword evidence="2" id="KW-1133">Transmembrane helix</keyword>
<evidence type="ECO:0000313" key="3">
    <source>
        <dbReference type="EMBL" id="SFS66019.1"/>
    </source>
</evidence>
<keyword evidence="2" id="KW-0472">Membrane</keyword>
<feature type="transmembrane region" description="Helical" evidence="2">
    <location>
        <begin position="6"/>
        <end position="30"/>
    </location>
</feature>
<organism evidence="3 4">
    <name type="scientific">Halostagnicola kamekurae</name>
    <dbReference type="NCBI Taxonomy" id="619731"/>
    <lineage>
        <taxon>Archaea</taxon>
        <taxon>Methanobacteriati</taxon>
        <taxon>Methanobacteriota</taxon>
        <taxon>Stenosarchaea group</taxon>
        <taxon>Halobacteria</taxon>
        <taxon>Halobacteriales</taxon>
        <taxon>Natrialbaceae</taxon>
        <taxon>Halostagnicola</taxon>
    </lineage>
</organism>
<dbReference type="Proteomes" id="UP000199199">
    <property type="component" value="Unassembled WGS sequence"/>
</dbReference>
<keyword evidence="2" id="KW-0812">Transmembrane</keyword>
<name>A0A1I6RMT1_9EURY</name>
<dbReference type="EMBL" id="FOZS01000002">
    <property type="protein sequence ID" value="SFS66019.1"/>
    <property type="molecule type" value="Genomic_DNA"/>
</dbReference>
<evidence type="ECO:0000256" key="2">
    <source>
        <dbReference type="SAM" id="Phobius"/>
    </source>
</evidence>
<feature type="coiled-coil region" evidence="1">
    <location>
        <begin position="128"/>
        <end position="155"/>
    </location>
</feature>
<proteinExistence type="predicted"/>
<keyword evidence="1" id="KW-0175">Coiled coil</keyword>